<keyword evidence="2 7" id="KW-0813">Transport</keyword>
<name>A0A1M6LIY7_PARC5</name>
<keyword evidence="4 7" id="KW-0812">Transmembrane</keyword>
<evidence type="ECO:0000256" key="5">
    <source>
        <dbReference type="ARBA" id="ARBA00022989"/>
    </source>
</evidence>
<dbReference type="PROSITE" id="PS50928">
    <property type="entry name" value="ABC_TM1"/>
    <property type="match status" value="1"/>
</dbReference>
<feature type="transmembrane region" description="Helical" evidence="7">
    <location>
        <begin position="189"/>
        <end position="208"/>
    </location>
</feature>
<dbReference type="InterPro" id="IPR045621">
    <property type="entry name" value="BPD_transp_1_N"/>
</dbReference>
<dbReference type="GO" id="GO:0055085">
    <property type="term" value="P:transmembrane transport"/>
    <property type="evidence" value="ECO:0007669"/>
    <property type="project" value="InterPro"/>
</dbReference>
<dbReference type="RefSeq" id="WP_073147253.1">
    <property type="nucleotide sequence ID" value="NZ_FRAG01000006.1"/>
</dbReference>
<proteinExistence type="inferred from homology"/>
<dbReference type="OrthoDB" id="9773221at2"/>
<feature type="domain" description="ABC transmembrane type-1" evidence="8">
    <location>
        <begin position="97"/>
        <end position="308"/>
    </location>
</feature>
<feature type="transmembrane region" description="Helical" evidence="7">
    <location>
        <begin position="287"/>
        <end position="307"/>
    </location>
</feature>
<accession>A0A1M6LIY7</accession>
<evidence type="ECO:0000256" key="2">
    <source>
        <dbReference type="ARBA" id="ARBA00022448"/>
    </source>
</evidence>
<reference evidence="9 10" key="1">
    <citation type="submission" date="2016-11" db="EMBL/GenBank/DDBJ databases">
        <authorList>
            <person name="Jaros S."/>
            <person name="Januszkiewicz K."/>
            <person name="Wedrychowicz H."/>
        </authorList>
    </citation>
    <scope>NUCLEOTIDE SEQUENCE [LARGE SCALE GENOMIC DNA]</scope>
    <source>
        <strain evidence="9 10">DSM 15212</strain>
    </source>
</reference>
<dbReference type="STRING" id="1121301.SAMN02745912_00822"/>
<gene>
    <name evidence="9" type="ORF">SAMN02745912_00822</name>
</gene>
<evidence type="ECO:0000313" key="10">
    <source>
        <dbReference type="Proteomes" id="UP000184465"/>
    </source>
</evidence>
<dbReference type="Pfam" id="PF00528">
    <property type="entry name" value="BPD_transp_1"/>
    <property type="match status" value="1"/>
</dbReference>
<dbReference type="Pfam" id="PF19300">
    <property type="entry name" value="BPD_transp_1_N"/>
    <property type="match status" value="1"/>
</dbReference>
<dbReference type="EMBL" id="FRAG01000006">
    <property type="protein sequence ID" value="SHJ71118.1"/>
    <property type="molecule type" value="Genomic_DNA"/>
</dbReference>
<dbReference type="AlphaFoldDB" id="A0A1M6LIY7"/>
<feature type="transmembrane region" description="Helical" evidence="7">
    <location>
        <begin position="136"/>
        <end position="159"/>
    </location>
</feature>
<keyword evidence="5 7" id="KW-1133">Transmembrane helix</keyword>
<evidence type="ECO:0000256" key="4">
    <source>
        <dbReference type="ARBA" id="ARBA00022692"/>
    </source>
</evidence>
<dbReference type="InterPro" id="IPR035906">
    <property type="entry name" value="MetI-like_sf"/>
</dbReference>
<sequence>MLKYILRRLLQMIPVILIISMLLFILVQAMPGDPIQAYLGVNSKVNPEVKERIKAKLGLDKPIHIQYIMWLKRMLTGDFGESIEYKRPVSEVISQFIWNTFLLNIVVFILAFGISIPVGIICAVKKYSRTDNFWTVFSLIGISMPSFFFGLLLIFGFAVNLKIFPISGMITAGSRYTGLAYALDVAKHMVLPTIVLTIGSLASLVRYVRNSMLEVIKQDYIRTARSKGLSEKVVIYRHAFRNALIPIVTLIGIWIPTLFTGAIITERVFVWPGIGRVLYHGVIMRDYNIVMTLNMFFAILMLMGNLLQDIGYALVDPRVKVE</sequence>
<protein>
    <submittedName>
        <fullName evidence="9">Peptide/nickel transport system permease protein</fullName>
    </submittedName>
</protein>
<feature type="transmembrane region" description="Helical" evidence="7">
    <location>
        <begin position="12"/>
        <end position="30"/>
    </location>
</feature>
<evidence type="ECO:0000313" key="9">
    <source>
        <dbReference type="EMBL" id="SHJ71118.1"/>
    </source>
</evidence>
<dbReference type="PANTHER" id="PTHR43163:SF6">
    <property type="entry name" value="DIPEPTIDE TRANSPORT SYSTEM PERMEASE PROTEIN DPPB-RELATED"/>
    <property type="match status" value="1"/>
</dbReference>
<evidence type="ECO:0000256" key="1">
    <source>
        <dbReference type="ARBA" id="ARBA00004651"/>
    </source>
</evidence>
<evidence type="ECO:0000259" key="8">
    <source>
        <dbReference type="PROSITE" id="PS50928"/>
    </source>
</evidence>
<dbReference type="SUPFAM" id="SSF161098">
    <property type="entry name" value="MetI-like"/>
    <property type="match status" value="1"/>
</dbReference>
<dbReference type="GO" id="GO:0005886">
    <property type="term" value="C:plasma membrane"/>
    <property type="evidence" value="ECO:0007669"/>
    <property type="project" value="UniProtKB-SubCell"/>
</dbReference>
<evidence type="ECO:0000256" key="3">
    <source>
        <dbReference type="ARBA" id="ARBA00022475"/>
    </source>
</evidence>
<feature type="transmembrane region" description="Helical" evidence="7">
    <location>
        <begin position="243"/>
        <end position="264"/>
    </location>
</feature>
<dbReference type="PANTHER" id="PTHR43163">
    <property type="entry name" value="DIPEPTIDE TRANSPORT SYSTEM PERMEASE PROTEIN DPPB-RELATED"/>
    <property type="match status" value="1"/>
</dbReference>
<evidence type="ECO:0000256" key="6">
    <source>
        <dbReference type="ARBA" id="ARBA00023136"/>
    </source>
</evidence>
<dbReference type="CDD" id="cd06261">
    <property type="entry name" value="TM_PBP2"/>
    <property type="match status" value="1"/>
</dbReference>
<dbReference type="Proteomes" id="UP000184465">
    <property type="component" value="Unassembled WGS sequence"/>
</dbReference>
<feature type="transmembrane region" description="Helical" evidence="7">
    <location>
        <begin position="96"/>
        <end position="124"/>
    </location>
</feature>
<evidence type="ECO:0000256" key="7">
    <source>
        <dbReference type="RuleBase" id="RU363032"/>
    </source>
</evidence>
<organism evidence="9 10">
    <name type="scientific">Paramaledivibacter caminithermalis (strain DSM 15212 / CIP 107654 / DViRD3)</name>
    <name type="common">Clostridium caminithermale</name>
    <dbReference type="NCBI Taxonomy" id="1121301"/>
    <lineage>
        <taxon>Bacteria</taxon>
        <taxon>Bacillati</taxon>
        <taxon>Bacillota</taxon>
        <taxon>Clostridia</taxon>
        <taxon>Peptostreptococcales</taxon>
        <taxon>Caminicellaceae</taxon>
        <taxon>Paramaledivibacter</taxon>
    </lineage>
</organism>
<comment type="subcellular location">
    <subcellularLocation>
        <location evidence="1 7">Cell membrane</location>
        <topology evidence="1 7">Multi-pass membrane protein</topology>
    </subcellularLocation>
</comment>
<comment type="similarity">
    <text evidence="7">Belongs to the binding-protein-dependent transport system permease family.</text>
</comment>
<keyword evidence="3" id="KW-1003">Cell membrane</keyword>
<keyword evidence="6 7" id="KW-0472">Membrane</keyword>
<dbReference type="InterPro" id="IPR000515">
    <property type="entry name" value="MetI-like"/>
</dbReference>
<keyword evidence="10" id="KW-1185">Reference proteome</keyword>
<dbReference type="Gene3D" id="1.10.3720.10">
    <property type="entry name" value="MetI-like"/>
    <property type="match status" value="1"/>
</dbReference>